<organism evidence="3 4">
    <name type="scientific">Armatimonas rosea</name>
    <dbReference type="NCBI Taxonomy" id="685828"/>
    <lineage>
        <taxon>Bacteria</taxon>
        <taxon>Bacillati</taxon>
        <taxon>Armatimonadota</taxon>
        <taxon>Armatimonadia</taxon>
        <taxon>Armatimonadales</taxon>
        <taxon>Armatimonadaceae</taxon>
        <taxon>Armatimonas</taxon>
    </lineage>
</organism>
<dbReference type="InterPro" id="IPR012902">
    <property type="entry name" value="N_methyl_site"/>
</dbReference>
<dbReference type="NCBIfam" id="TIGR02532">
    <property type="entry name" value="IV_pilin_GFxxxE"/>
    <property type="match status" value="1"/>
</dbReference>
<name>A0A7W9SKI9_ARMRO</name>
<keyword evidence="2" id="KW-0472">Membrane</keyword>
<keyword evidence="2" id="KW-0812">Transmembrane</keyword>
<dbReference type="GO" id="GO:0015628">
    <property type="term" value="P:protein secretion by the type II secretion system"/>
    <property type="evidence" value="ECO:0007669"/>
    <property type="project" value="InterPro"/>
</dbReference>
<sequence length="303" mass="33530">MTSNLRVRNYRAAFTLIELLVVIAIIAILAAILFPVAGTVQESARRGATMSNLQKIHQAISAYELDNREYPEFLFGPAICRTNGLPDPSCSDFYTMKETAALVTGRYRSTDPEYVASRNARKIFTKSLYPEYIRDLDTFQSRNNVVATPSVTGKVGLASRISLLNPAGPTFYVPRTAALGLGAQQIPFYAYDAFDASPLITNINNNTIDNNTLVARYSRLWMPVVDNTTLDSLSPANLQLYQRQLLWARPPADTVVTMTTHHVPKGKILVLFQSGTAKVLDVRKLSPLPANPAGDSQFWQLTN</sequence>
<proteinExistence type="predicted"/>
<protein>
    <submittedName>
        <fullName evidence="3">Prepilin-type N-terminal cleavage/methylation domain-containing protein</fullName>
    </submittedName>
</protein>
<evidence type="ECO:0000313" key="3">
    <source>
        <dbReference type="EMBL" id="MBB6048306.1"/>
    </source>
</evidence>
<dbReference type="PRINTS" id="PR00813">
    <property type="entry name" value="BCTERIALGSPG"/>
</dbReference>
<dbReference type="GO" id="GO:0015627">
    <property type="term" value="C:type II protein secretion system complex"/>
    <property type="evidence" value="ECO:0007669"/>
    <property type="project" value="InterPro"/>
</dbReference>
<comment type="caution">
    <text evidence="3">The sequence shown here is derived from an EMBL/GenBank/DDBJ whole genome shotgun (WGS) entry which is preliminary data.</text>
</comment>
<dbReference type="InterPro" id="IPR045584">
    <property type="entry name" value="Pilin-like"/>
</dbReference>
<dbReference type="Proteomes" id="UP000520814">
    <property type="component" value="Unassembled WGS sequence"/>
</dbReference>
<evidence type="ECO:0000256" key="1">
    <source>
        <dbReference type="ARBA" id="ARBA00022481"/>
    </source>
</evidence>
<feature type="transmembrane region" description="Helical" evidence="2">
    <location>
        <begin position="12"/>
        <end position="36"/>
    </location>
</feature>
<evidence type="ECO:0000313" key="4">
    <source>
        <dbReference type="Proteomes" id="UP000520814"/>
    </source>
</evidence>
<dbReference type="AlphaFoldDB" id="A0A7W9SKI9"/>
<dbReference type="Gene3D" id="3.30.700.10">
    <property type="entry name" value="Glycoprotein, Type 4 Pilin"/>
    <property type="match status" value="1"/>
</dbReference>
<dbReference type="InterPro" id="IPR000983">
    <property type="entry name" value="Bac_GSPG_pilin"/>
</dbReference>
<evidence type="ECO:0000256" key="2">
    <source>
        <dbReference type="SAM" id="Phobius"/>
    </source>
</evidence>
<dbReference type="Pfam" id="PF07963">
    <property type="entry name" value="N_methyl"/>
    <property type="match status" value="1"/>
</dbReference>
<keyword evidence="1" id="KW-0488">Methylation</keyword>
<reference evidence="3 4" key="1">
    <citation type="submission" date="2020-08" db="EMBL/GenBank/DDBJ databases">
        <title>Genomic Encyclopedia of Type Strains, Phase IV (KMG-IV): sequencing the most valuable type-strain genomes for metagenomic binning, comparative biology and taxonomic classification.</title>
        <authorList>
            <person name="Goeker M."/>
        </authorList>
    </citation>
    <scope>NUCLEOTIDE SEQUENCE [LARGE SCALE GENOMIC DNA]</scope>
    <source>
        <strain evidence="3 4">DSM 23562</strain>
    </source>
</reference>
<keyword evidence="4" id="KW-1185">Reference proteome</keyword>
<dbReference type="EMBL" id="JACHGW010000001">
    <property type="protein sequence ID" value="MBB6048306.1"/>
    <property type="molecule type" value="Genomic_DNA"/>
</dbReference>
<keyword evidence="2" id="KW-1133">Transmembrane helix</keyword>
<accession>A0A7W9SKI9</accession>
<dbReference type="PANTHER" id="PTHR30093">
    <property type="entry name" value="GENERAL SECRETION PATHWAY PROTEIN G"/>
    <property type="match status" value="1"/>
</dbReference>
<dbReference type="SUPFAM" id="SSF54523">
    <property type="entry name" value="Pili subunits"/>
    <property type="match status" value="1"/>
</dbReference>
<dbReference type="RefSeq" id="WP_184191779.1">
    <property type="nucleotide sequence ID" value="NZ_JACHGW010000001.1"/>
</dbReference>
<dbReference type="PANTHER" id="PTHR30093:SF2">
    <property type="entry name" value="TYPE II SECRETION SYSTEM PROTEIN H"/>
    <property type="match status" value="1"/>
</dbReference>
<gene>
    <name evidence="3" type="ORF">HNQ39_000068</name>
</gene>